<dbReference type="STRING" id="3076.A0A2P6TQY8"/>
<protein>
    <submittedName>
        <fullName evidence="5">Ankyrin 2,3 unc44</fullName>
    </submittedName>
</protein>
<dbReference type="Gene3D" id="3.30.40.10">
    <property type="entry name" value="Zinc/RING finger domain, C3HC4 (zinc finger)"/>
    <property type="match status" value="1"/>
</dbReference>
<accession>A0A2P6TQY8</accession>
<dbReference type="Pfam" id="PF12796">
    <property type="entry name" value="Ank_2"/>
    <property type="match status" value="3"/>
</dbReference>
<feature type="repeat" description="ANK" evidence="3">
    <location>
        <begin position="141"/>
        <end position="176"/>
    </location>
</feature>
<dbReference type="Proteomes" id="UP000239899">
    <property type="component" value="Unassembled WGS sequence"/>
</dbReference>
<gene>
    <name evidence="5" type="ORF">C2E21_4560</name>
</gene>
<dbReference type="SUPFAM" id="SSF48403">
    <property type="entry name" value="Ankyrin repeat"/>
    <property type="match status" value="1"/>
</dbReference>
<dbReference type="EMBL" id="LHPG02000008">
    <property type="protein sequence ID" value="PRW56453.1"/>
    <property type="molecule type" value="Genomic_DNA"/>
</dbReference>
<dbReference type="SMART" id="SM00248">
    <property type="entry name" value="ANK"/>
    <property type="match status" value="8"/>
</dbReference>
<dbReference type="PROSITE" id="PS50297">
    <property type="entry name" value="ANK_REP_REGION"/>
    <property type="match status" value="4"/>
</dbReference>
<comment type="caution">
    <text evidence="5">The sequence shown here is derived from an EMBL/GenBank/DDBJ whole genome shotgun (WGS) entry which is preliminary data.</text>
</comment>
<keyword evidence="6" id="KW-1185">Reference proteome</keyword>
<evidence type="ECO:0000313" key="5">
    <source>
        <dbReference type="EMBL" id="PRW56453.1"/>
    </source>
</evidence>
<dbReference type="PROSITE" id="PS50088">
    <property type="entry name" value="ANK_REPEAT"/>
    <property type="match status" value="6"/>
</dbReference>
<keyword evidence="2 3" id="KW-0040">ANK repeat</keyword>
<dbReference type="PRINTS" id="PR01415">
    <property type="entry name" value="ANKYRIN"/>
</dbReference>
<dbReference type="InterPro" id="IPR003613">
    <property type="entry name" value="Ubox_domain"/>
</dbReference>
<feature type="domain" description="U-box" evidence="4">
    <location>
        <begin position="306"/>
        <end position="339"/>
    </location>
</feature>
<dbReference type="InterPro" id="IPR002110">
    <property type="entry name" value="Ankyrin_rpt"/>
</dbReference>
<dbReference type="GO" id="GO:0004842">
    <property type="term" value="F:ubiquitin-protein transferase activity"/>
    <property type="evidence" value="ECO:0007669"/>
    <property type="project" value="InterPro"/>
</dbReference>
<feature type="repeat" description="ANK" evidence="3">
    <location>
        <begin position="245"/>
        <end position="277"/>
    </location>
</feature>
<dbReference type="InterPro" id="IPR036770">
    <property type="entry name" value="Ankyrin_rpt-contain_sf"/>
</dbReference>
<evidence type="ECO:0000256" key="3">
    <source>
        <dbReference type="PROSITE-ProRule" id="PRU00023"/>
    </source>
</evidence>
<dbReference type="SUPFAM" id="SSF57850">
    <property type="entry name" value="RING/U-box"/>
    <property type="match status" value="1"/>
</dbReference>
<dbReference type="GO" id="GO:0016567">
    <property type="term" value="P:protein ubiquitination"/>
    <property type="evidence" value="ECO:0007669"/>
    <property type="project" value="UniProtKB-UniPathway"/>
</dbReference>
<evidence type="ECO:0000256" key="1">
    <source>
        <dbReference type="ARBA" id="ARBA00022737"/>
    </source>
</evidence>
<sequence length="339" mass="34912">MVPAAAAAEELRAAATAGDLARVKSLLQDHPAALNEASSDTGTTALMHAARQGHLKCVAALLAAHAEPNLATAGGMTALMLAASGGHFSCVEALLEAGADPNAVGGEYQYAAVHTAAKEGDFRSLRALLSAGAKPDVCSLDGSTPLHLCCCSKMPHEALCVEMLLLAGVDPNARNADGSTPLHHSMTLYGCLETLELMLAAGADPNARNNGGATPLHEAAHHRAPPSLIRALLTVGASCDQRCELGQTALHAAAQGGHEACVLALLEAGANIDRVADHMTALQWAAWHGQEHCVCTLLMAAALDEALRSEVCCPITHEVMADPVIAADGTTYERQAIQT</sequence>
<feature type="repeat" description="ANK" evidence="3">
    <location>
        <begin position="211"/>
        <end position="244"/>
    </location>
</feature>
<dbReference type="UniPathway" id="UPA00143"/>
<organism evidence="5 6">
    <name type="scientific">Chlorella sorokiniana</name>
    <name type="common">Freshwater green alga</name>
    <dbReference type="NCBI Taxonomy" id="3076"/>
    <lineage>
        <taxon>Eukaryota</taxon>
        <taxon>Viridiplantae</taxon>
        <taxon>Chlorophyta</taxon>
        <taxon>core chlorophytes</taxon>
        <taxon>Trebouxiophyceae</taxon>
        <taxon>Chlorellales</taxon>
        <taxon>Chlorellaceae</taxon>
        <taxon>Chlorella clade</taxon>
        <taxon>Chlorella</taxon>
    </lineage>
</organism>
<dbReference type="Pfam" id="PF04564">
    <property type="entry name" value="U-box"/>
    <property type="match status" value="1"/>
</dbReference>
<feature type="repeat" description="ANK" evidence="3">
    <location>
        <begin position="41"/>
        <end position="73"/>
    </location>
</feature>
<dbReference type="InterPro" id="IPR013083">
    <property type="entry name" value="Znf_RING/FYVE/PHD"/>
</dbReference>
<keyword evidence="1" id="KW-0677">Repeat</keyword>
<dbReference type="PANTHER" id="PTHR24198">
    <property type="entry name" value="ANKYRIN REPEAT AND PROTEIN KINASE DOMAIN-CONTAINING PROTEIN"/>
    <property type="match status" value="1"/>
</dbReference>
<dbReference type="Gene3D" id="1.25.40.20">
    <property type="entry name" value="Ankyrin repeat-containing domain"/>
    <property type="match status" value="3"/>
</dbReference>
<dbReference type="AlphaFoldDB" id="A0A2P6TQY8"/>
<name>A0A2P6TQY8_CHLSO</name>
<reference evidence="5 6" key="1">
    <citation type="journal article" date="2018" name="Plant J.">
        <title>Genome sequences of Chlorella sorokiniana UTEX 1602 and Micractinium conductrix SAG 241.80: implications to maltose excretion by a green alga.</title>
        <authorList>
            <person name="Arriola M.B."/>
            <person name="Velmurugan N."/>
            <person name="Zhang Y."/>
            <person name="Plunkett M.H."/>
            <person name="Hondzo H."/>
            <person name="Barney B.M."/>
        </authorList>
    </citation>
    <scope>NUCLEOTIDE SEQUENCE [LARGE SCALE GENOMIC DNA]</scope>
    <source>
        <strain evidence="6">UTEX 1602</strain>
    </source>
</reference>
<evidence type="ECO:0000313" key="6">
    <source>
        <dbReference type="Proteomes" id="UP000239899"/>
    </source>
</evidence>
<feature type="repeat" description="ANK" evidence="3">
    <location>
        <begin position="74"/>
        <end position="106"/>
    </location>
</feature>
<dbReference type="PANTHER" id="PTHR24198:SF165">
    <property type="entry name" value="ANKYRIN REPEAT-CONTAINING PROTEIN-RELATED"/>
    <property type="match status" value="1"/>
</dbReference>
<evidence type="ECO:0000256" key="2">
    <source>
        <dbReference type="ARBA" id="ARBA00023043"/>
    </source>
</evidence>
<feature type="repeat" description="ANK" evidence="3">
    <location>
        <begin position="177"/>
        <end position="210"/>
    </location>
</feature>
<dbReference type="OrthoDB" id="512202at2759"/>
<dbReference type="PROSITE" id="PS51698">
    <property type="entry name" value="U_BOX"/>
    <property type="match status" value="1"/>
</dbReference>
<evidence type="ECO:0000259" key="4">
    <source>
        <dbReference type="PROSITE" id="PS51698"/>
    </source>
</evidence>
<proteinExistence type="predicted"/>